<keyword evidence="3" id="KW-1185">Reference proteome</keyword>
<evidence type="ECO:0000256" key="1">
    <source>
        <dbReference type="SAM" id="MobiDB-lite"/>
    </source>
</evidence>
<accession>A0AAN7Z035</accession>
<proteinExistence type="predicted"/>
<sequence length="381" mass="43024">MVLLTEGERETLAYDNITESSGVEDSEWNGFEDLPLSIIAPSSITAQVGSQADDRYETESLGVTSEEQQHTINMPNTGKRNRSAIASSQSDSSESSGQVRHYTSRQKRLKSSSEETAIQGYFITAYRNLTTAMIEDLKADSARWNQERRRIRPAEGHQEEVDPPYNILGVNLRSGNDPRAGMSSSYASMSSYTGGASYPIVQYAAGKRYLPPNLPLCSSSDPAIPAARNPAPENRQRQRLLPPSASLLDRLHSLSISEVVKREEVVDDDGQQKRKNEAVRKLLSVKTMTDPSVPASRMRWVASQQMTEFTNARDFSRNTAAEGSLVGWTVVTVAWLERDFEDCEKLWQLMRMKAHVYLRRSTYWNVDEEEETWAMGRFWEY</sequence>
<dbReference type="Proteomes" id="UP001305414">
    <property type="component" value="Unassembled WGS sequence"/>
</dbReference>
<evidence type="ECO:0000313" key="3">
    <source>
        <dbReference type="Proteomes" id="UP001305414"/>
    </source>
</evidence>
<feature type="region of interest" description="Disordered" evidence="1">
    <location>
        <begin position="49"/>
        <end position="113"/>
    </location>
</feature>
<reference evidence="2 3" key="1">
    <citation type="submission" date="2023-10" db="EMBL/GenBank/DDBJ databases">
        <title>Draft genome sequence of Xylaria bambusicola isolate GMP-LS, the root and basal stem rot pathogen of sugarcane in Indonesia.</title>
        <authorList>
            <person name="Selvaraj P."/>
            <person name="Muralishankar V."/>
            <person name="Muruganantham S."/>
            <person name="Sp S."/>
            <person name="Haryani S."/>
            <person name="Lau K.J.X."/>
            <person name="Naqvi N.I."/>
        </authorList>
    </citation>
    <scope>NUCLEOTIDE SEQUENCE [LARGE SCALE GENOMIC DNA]</scope>
    <source>
        <strain evidence="2">GMP-LS</strain>
    </source>
</reference>
<dbReference type="EMBL" id="JAWHQM010000022">
    <property type="protein sequence ID" value="KAK5632060.1"/>
    <property type="molecule type" value="Genomic_DNA"/>
</dbReference>
<gene>
    <name evidence="2" type="ORF">RRF57_007774</name>
</gene>
<name>A0AAN7Z035_9PEZI</name>
<feature type="compositionally biased region" description="Low complexity" evidence="1">
    <location>
        <begin position="83"/>
        <end position="96"/>
    </location>
</feature>
<feature type="compositionally biased region" description="Polar residues" evidence="1">
    <location>
        <begin position="61"/>
        <end position="78"/>
    </location>
</feature>
<comment type="caution">
    <text evidence="2">The sequence shown here is derived from an EMBL/GenBank/DDBJ whole genome shotgun (WGS) entry which is preliminary data.</text>
</comment>
<organism evidence="2 3">
    <name type="scientific">Xylaria bambusicola</name>
    <dbReference type="NCBI Taxonomy" id="326684"/>
    <lineage>
        <taxon>Eukaryota</taxon>
        <taxon>Fungi</taxon>
        <taxon>Dikarya</taxon>
        <taxon>Ascomycota</taxon>
        <taxon>Pezizomycotina</taxon>
        <taxon>Sordariomycetes</taxon>
        <taxon>Xylariomycetidae</taxon>
        <taxon>Xylariales</taxon>
        <taxon>Xylariaceae</taxon>
        <taxon>Xylaria</taxon>
    </lineage>
</organism>
<evidence type="ECO:0000313" key="2">
    <source>
        <dbReference type="EMBL" id="KAK5632060.1"/>
    </source>
</evidence>
<protein>
    <submittedName>
        <fullName evidence="2">Uncharacterized protein</fullName>
    </submittedName>
</protein>
<dbReference type="AlphaFoldDB" id="A0AAN7Z035"/>